<accession>D4ZA93</accession>
<keyword evidence="2" id="KW-1185">Reference proteome</keyword>
<organism evidence="1 2">
    <name type="scientific">Shewanella violacea (strain JCM 10179 / CIP 106290 / LMG 19151 / DSS12)</name>
    <dbReference type="NCBI Taxonomy" id="637905"/>
    <lineage>
        <taxon>Bacteria</taxon>
        <taxon>Pseudomonadati</taxon>
        <taxon>Pseudomonadota</taxon>
        <taxon>Gammaproteobacteria</taxon>
        <taxon>Alteromonadales</taxon>
        <taxon>Shewanellaceae</taxon>
        <taxon>Shewanella</taxon>
    </lineage>
</organism>
<dbReference type="EMBL" id="AP011177">
    <property type="protein sequence ID" value="BAJ02938.1"/>
    <property type="molecule type" value="Genomic_DNA"/>
</dbReference>
<evidence type="ECO:0000313" key="2">
    <source>
        <dbReference type="Proteomes" id="UP000002350"/>
    </source>
</evidence>
<reference evidence="2" key="1">
    <citation type="journal article" date="2010" name="Mol. Biosyst.">
        <title>Complete genome sequence and comparative analysis of Shewanella violacea, a psychrophilic and piezophilic bacterium from deep sea floor sediments.</title>
        <authorList>
            <person name="Aono E."/>
            <person name="Baba T."/>
            <person name="Ara T."/>
            <person name="Nishi T."/>
            <person name="Nakamichi T."/>
            <person name="Inamoto E."/>
            <person name="Toyonaga H."/>
            <person name="Hasegawa M."/>
            <person name="Takai Y."/>
            <person name="Okumura Y."/>
            <person name="Baba M."/>
            <person name="Tomita M."/>
            <person name="Kato C."/>
            <person name="Oshima T."/>
            <person name="Nakasone K."/>
            <person name="Mori H."/>
        </authorList>
    </citation>
    <scope>NUCLEOTIDE SEQUENCE [LARGE SCALE GENOMIC DNA]</scope>
    <source>
        <strain evidence="2">JCM 10179 / CIP 106290 / LMG 19151 / DSS12</strain>
    </source>
</reference>
<sequence>MDDFVLSHFNGCFNFNNQARKNNDTVHKIKALAVVGFLIHSIKNAAYESNFALN</sequence>
<gene>
    <name evidence="1" type="ordered locus">SVI_2967</name>
</gene>
<dbReference type="AlphaFoldDB" id="D4ZA93"/>
<protein>
    <submittedName>
        <fullName evidence="1">Uncharacterized protein</fullName>
    </submittedName>
</protein>
<name>D4ZA93_SHEVD</name>
<dbReference type="Proteomes" id="UP000002350">
    <property type="component" value="Chromosome"/>
</dbReference>
<dbReference type="KEGG" id="svo:SVI_2967"/>
<evidence type="ECO:0000313" key="1">
    <source>
        <dbReference type="EMBL" id="BAJ02938.1"/>
    </source>
</evidence>
<proteinExistence type="predicted"/>
<dbReference type="HOGENOM" id="CLU_3047963_0_0_6"/>